<protein>
    <submittedName>
        <fullName evidence="2">Uncharacterized protein</fullName>
    </submittedName>
</protein>
<gene>
    <name evidence="2" type="ORF">OE88DRAFT_1653046</name>
</gene>
<name>A0A5C3NF40_9AGAM</name>
<dbReference type="EMBL" id="ML213505">
    <property type="protein sequence ID" value="TFK54638.1"/>
    <property type="molecule type" value="Genomic_DNA"/>
</dbReference>
<keyword evidence="3" id="KW-1185">Reference proteome</keyword>
<evidence type="ECO:0000256" key="1">
    <source>
        <dbReference type="SAM" id="Phobius"/>
    </source>
</evidence>
<dbReference type="AlphaFoldDB" id="A0A5C3NF40"/>
<feature type="transmembrane region" description="Helical" evidence="1">
    <location>
        <begin position="23"/>
        <end position="42"/>
    </location>
</feature>
<evidence type="ECO:0000313" key="2">
    <source>
        <dbReference type="EMBL" id="TFK54638.1"/>
    </source>
</evidence>
<keyword evidence="1" id="KW-0812">Transmembrane</keyword>
<accession>A0A5C3NF40</accession>
<proteinExistence type="predicted"/>
<sequence length="56" mass="6098">MLALSLVSARSLSCPCAYSFILFLTYCVVVPLRGLLRLYGGFRLGGPVSSLKEMPM</sequence>
<organism evidence="2 3">
    <name type="scientific">Heliocybe sulcata</name>
    <dbReference type="NCBI Taxonomy" id="5364"/>
    <lineage>
        <taxon>Eukaryota</taxon>
        <taxon>Fungi</taxon>
        <taxon>Dikarya</taxon>
        <taxon>Basidiomycota</taxon>
        <taxon>Agaricomycotina</taxon>
        <taxon>Agaricomycetes</taxon>
        <taxon>Gloeophyllales</taxon>
        <taxon>Gloeophyllaceae</taxon>
        <taxon>Heliocybe</taxon>
    </lineage>
</organism>
<dbReference type="Proteomes" id="UP000305948">
    <property type="component" value="Unassembled WGS sequence"/>
</dbReference>
<reference evidence="2 3" key="1">
    <citation type="journal article" date="2019" name="Nat. Ecol. Evol.">
        <title>Megaphylogeny resolves global patterns of mushroom evolution.</title>
        <authorList>
            <person name="Varga T."/>
            <person name="Krizsan K."/>
            <person name="Foldi C."/>
            <person name="Dima B."/>
            <person name="Sanchez-Garcia M."/>
            <person name="Sanchez-Ramirez S."/>
            <person name="Szollosi G.J."/>
            <person name="Szarkandi J.G."/>
            <person name="Papp V."/>
            <person name="Albert L."/>
            <person name="Andreopoulos W."/>
            <person name="Angelini C."/>
            <person name="Antonin V."/>
            <person name="Barry K.W."/>
            <person name="Bougher N.L."/>
            <person name="Buchanan P."/>
            <person name="Buyck B."/>
            <person name="Bense V."/>
            <person name="Catcheside P."/>
            <person name="Chovatia M."/>
            <person name="Cooper J."/>
            <person name="Damon W."/>
            <person name="Desjardin D."/>
            <person name="Finy P."/>
            <person name="Geml J."/>
            <person name="Haridas S."/>
            <person name="Hughes K."/>
            <person name="Justo A."/>
            <person name="Karasinski D."/>
            <person name="Kautmanova I."/>
            <person name="Kiss B."/>
            <person name="Kocsube S."/>
            <person name="Kotiranta H."/>
            <person name="LaButti K.M."/>
            <person name="Lechner B.E."/>
            <person name="Liimatainen K."/>
            <person name="Lipzen A."/>
            <person name="Lukacs Z."/>
            <person name="Mihaltcheva S."/>
            <person name="Morgado L.N."/>
            <person name="Niskanen T."/>
            <person name="Noordeloos M.E."/>
            <person name="Ohm R.A."/>
            <person name="Ortiz-Santana B."/>
            <person name="Ovrebo C."/>
            <person name="Racz N."/>
            <person name="Riley R."/>
            <person name="Savchenko A."/>
            <person name="Shiryaev A."/>
            <person name="Soop K."/>
            <person name="Spirin V."/>
            <person name="Szebenyi C."/>
            <person name="Tomsovsky M."/>
            <person name="Tulloss R.E."/>
            <person name="Uehling J."/>
            <person name="Grigoriev I.V."/>
            <person name="Vagvolgyi C."/>
            <person name="Papp T."/>
            <person name="Martin F.M."/>
            <person name="Miettinen O."/>
            <person name="Hibbett D.S."/>
            <person name="Nagy L.G."/>
        </authorList>
    </citation>
    <scope>NUCLEOTIDE SEQUENCE [LARGE SCALE GENOMIC DNA]</scope>
    <source>
        <strain evidence="2 3">OMC1185</strain>
    </source>
</reference>
<keyword evidence="1" id="KW-1133">Transmembrane helix</keyword>
<evidence type="ECO:0000313" key="3">
    <source>
        <dbReference type="Proteomes" id="UP000305948"/>
    </source>
</evidence>
<keyword evidence="1" id="KW-0472">Membrane</keyword>